<dbReference type="PRINTS" id="PR00344">
    <property type="entry name" value="BCTRLSENSOR"/>
</dbReference>
<dbReference type="EC" id="2.7.13.3" evidence="2"/>
<comment type="caution">
    <text evidence="7">The sequence shown here is derived from an EMBL/GenBank/DDBJ whole genome shotgun (WGS) entry which is preliminary data.</text>
</comment>
<proteinExistence type="predicted"/>
<dbReference type="PROSITE" id="PS50109">
    <property type="entry name" value="HIS_KIN"/>
    <property type="match status" value="1"/>
</dbReference>
<dbReference type="Proteomes" id="UP000824209">
    <property type="component" value="Unassembled WGS sequence"/>
</dbReference>
<dbReference type="SUPFAM" id="SSF55874">
    <property type="entry name" value="ATPase domain of HSP90 chaperone/DNA topoisomerase II/histidine kinase"/>
    <property type="match status" value="1"/>
</dbReference>
<dbReference type="InterPro" id="IPR003661">
    <property type="entry name" value="HisK_dim/P_dom"/>
</dbReference>
<reference evidence="7" key="1">
    <citation type="journal article" date="2021" name="PeerJ">
        <title>Extensive microbial diversity within the chicken gut microbiome revealed by metagenomics and culture.</title>
        <authorList>
            <person name="Gilroy R."/>
            <person name="Ravi A."/>
            <person name="Getino M."/>
            <person name="Pursley I."/>
            <person name="Horton D.L."/>
            <person name="Alikhan N.F."/>
            <person name="Baker D."/>
            <person name="Gharbi K."/>
            <person name="Hall N."/>
            <person name="Watson M."/>
            <person name="Adriaenssens E.M."/>
            <person name="Foster-Nyarko E."/>
            <person name="Jarju S."/>
            <person name="Secka A."/>
            <person name="Antonio M."/>
            <person name="Oren A."/>
            <person name="Chaudhuri R.R."/>
            <person name="La Ragione R."/>
            <person name="Hildebrand F."/>
            <person name="Pallen M.J."/>
        </authorList>
    </citation>
    <scope>NUCLEOTIDE SEQUENCE</scope>
    <source>
        <strain evidence="7">ChiBcec8-14828</strain>
    </source>
</reference>
<accession>A0A9D2M0M9</accession>
<evidence type="ECO:0000256" key="3">
    <source>
        <dbReference type="ARBA" id="ARBA00022553"/>
    </source>
</evidence>
<dbReference type="GO" id="GO:0000155">
    <property type="term" value="F:phosphorelay sensor kinase activity"/>
    <property type="evidence" value="ECO:0007669"/>
    <property type="project" value="InterPro"/>
</dbReference>
<dbReference type="InterPro" id="IPR005467">
    <property type="entry name" value="His_kinase_dom"/>
</dbReference>
<evidence type="ECO:0000256" key="2">
    <source>
        <dbReference type="ARBA" id="ARBA00012438"/>
    </source>
</evidence>
<dbReference type="SMART" id="SM00387">
    <property type="entry name" value="HATPase_c"/>
    <property type="match status" value="1"/>
</dbReference>
<dbReference type="Pfam" id="PF02518">
    <property type="entry name" value="HATPase_c"/>
    <property type="match status" value="1"/>
</dbReference>
<dbReference type="InterPro" id="IPR036890">
    <property type="entry name" value="HATPase_C_sf"/>
</dbReference>
<dbReference type="AlphaFoldDB" id="A0A9D2M0M9"/>
<evidence type="ECO:0000256" key="5">
    <source>
        <dbReference type="ARBA" id="ARBA00023012"/>
    </source>
</evidence>
<dbReference type="InterPro" id="IPR003594">
    <property type="entry name" value="HATPase_dom"/>
</dbReference>
<evidence type="ECO:0000259" key="6">
    <source>
        <dbReference type="PROSITE" id="PS50109"/>
    </source>
</evidence>
<keyword evidence="4 7" id="KW-0418">Kinase</keyword>
<dbReference type="PANTHER" id="PTHR43547:SF2">
    <property type="entry name" value="HYBRID SIGNAL TRANSDUCTION HISTIDINE KINASE C"/>
    <property type="match status" value="1"/>
</dbReference>
<evidence type="ECO:0000313" key="7">
    <source>
        <dbReference type="EMBL" id="HJB38773.1"/>
    </source>
</evidence>
<evidence type="ECO:0000313" key="8">
    <source>
        <dbReference type="Proteomes" id="UP000824209"/>
    </source>
</evidence>
<dbReference type="SUPFAM" id="SSF47384">
    <property type="entry name" value="Homodimeric domain of signal transducing histidine kinase"/>
    <property type="match status" value="1"/>
</dbReference>
<sequence>MTHEAKTVLEHYLNVTYASHDTAVVLREAKHALCVLCTAANAKLYLFRGQTVWMLLEQPDGTYTLVQRGDEISRLKAAQNALFLCARTEVQEYGVVLLEGEHVYITDYAKRLVHVLGEQLHTGLLGNELDMMMNNGRRLVPEDGSLPADTLAVLAHEMRAPVATALVSLEVIRHRMRETSDDGFAVLCDTLEQNLRRSMRMSTNLLLASKSRYSAPSLEWLNVVEIWRETADSVRPYAQQRGVALEIESEALDEAPYVLSNRQYLESIMINLLSNAVRYAKKEGGRVHVSIVQKNEGLFLTVADNGKGFPGEKARQLFEKFWRDEQGGAVHSGAGLGLYLVSVFVKALGGTVTAENQNGAVFRVYLPLKSSRQASHCAMGAASRQEDVYWNSAQNEFSAQS</sequence>
<dbReference type="CDD" id="cd00082">
    <property type="entry name" value="HisKA"/>
    <property type="match status" value="1"/>
</dbReference>
<reference evidence="7" key="2">
    <citation type="submission" date="2021-04" db="EMBL/GenBank/DDBJ databases">
        <authorList>
            <person name="Gilroy R."/>
        </authorList>
    </citation>
    <scope>NUCLEOTIDE SEQUENCE</scope>
    <source>
        <strain evidence="7">ChiBcec8-14828</strain>
    </source>
</reference>
<dbReference type="InterPro" id="IPR036097">
    <property type="entry name" value="HisK_dim/P_sf"/>
</dbReference>
<name>A0A9D2M0M9_9FIRM</name>
<keyword evidence="4 7" id="KW-0808">Transferase</keyword>
<feature type="domain" description="Histidine kinase" evidence="6">
    <location>
        <begin position="153"/>
        <end position="370"/>
    </location>
</feature>
<keyword evidence="3" id="KW-0597">Phosphoprotein</keyword>
<dbReference type="InterPro" id="IPR004358">
    <property type="entry name" value="Sig_transdc_His_kin-like_C"/>
</dbReference>
<dbReference type="Gene3D" id="3.30.565.10">
    <property type="entry name" value="Histidine kinase-like ATPase, C-terminal domain"/>
    <property type="match status" value="1"/>
</dbReference>
<gene>
    <name evidence="7" type="ORF">H9943_00055</name>
</gene>
<keyword evidence="5" id="KW-0902">Two-component regulatory system</keyword>
<organism evidence="7 8">
    <name type="scientific">Candidatus Ruthenibacterium avium</name>
    <dbReference type="NCBI Taxonomy" id="2838751"/>
    <lineage>
        <taxon>Bacteria</taxon>
        <taxon>Bacillati</taxon>
        <taxon>Bacillota</taxon>
        <taxon>Clostridia</taxon>
        <taxon>Eubacteriales</taxon>
        <taxon>Oscillospiraceae</taxon>
        <taxon>Ruthenibacterium</taxon>
    </lineage>
</organism>
<dbReference type="PANTHER" id="PTHR43547">
    <property type="entry name" value="TWO-COMPONENT HISTIDINE KINASE"/>
    <property type="match status" value="1"/>
</dbReference>
<dbReference type="EMBL" id="DWYA01000001">
    <property type="protein sequence ID" value="HJB38773.1"/>
    <property type="molecule type" value="Genomic_DNA"/>
</dbReference>
<evidence type="ECO:0000256" key="4">
    <source>
        <dbReference type="ARBA" id="ARBA00022777"/>
    </source>
</evidence>
<comment type="catalytic activity">
    <reaction evidence="1">
        <text>ATP + protein L-histidine = ADP + protein N-phospho-L-histidine.</text>
        <dbReference type="EC" id="2.7.13.3"/>
    </reaction>
</comment>
<evidence type="ECO:0000256" key="1">
    <source>
        <dbReference type="ARBA" id="ARBA00000085"/>
    </source>
</evidence>
<protein>
    <recommendedName>
        <fullName evidence="2">histidine kinase</fullName>
        <ecNumber evidence="2">2.7.13.3</ecNumber>
    </recommendedName>
</protein>